<dbReference type="RefSeq" id="WP_073257417.1">
    <property type="nucleotide sequence ID" value="NZ_FRCR01000009.1"/>
</dbReference>
<evidence type="ECO:0000313" key="3">
    <source>
        <dbReference type="Proteomes" id="UP000184375"/>
    </source>
</evidence>
<organism evidence="2 3">
    <name type="scientific">Caldanaerovirga acetigignens</name>
    <dbReference type="NCBI Taxonomy" id="447595"/>
    <lineage>
        <taxon>Bacteria</taxon>
        <taxon>Bacillati</taxon>
        <taxon>Bacillota</taxon>
        <taxon>Clostridia</taxon>
        <taxon>Thermosediminibacterales</taxon>
        <taxon>Thermosediminibacteraceae</taxon>
        <taxon>Caldanaerovirga</taxon>
    </lineage>
</organism>
<dbReference type="STRING" id="447595.SAMN05660826_01663"/>
<dbReference type="Gene3D" id="3.40.630.30">
    <property type="match status" value="1"/>
</dbReference>
<keyword evidence="3" id="KW-1185">Reference proteome</keyword>
<gene>
    <name evidence="2" type="ORF">SAMN05660826_01663</name>
</gene>
<reference evidence="3" key="1">
    <citation type="submission" date="2016-11" db="EMBL/GenBank/DDBJ databases">
        <authorList>
            <person name="Varghese N."/>
            <person name="Submissions S."/>
        </authorList>
    </citation>
    <scope>NUCLEOTIDE SEQUENCE [LARGE SCALE GENOMIC DNA]</scope>
    <source>
        <strain evidence="3">DSM 18802</strain>
    </source>
</reference>
<dbReference type="SUPFAM" id="SSF55729">
    <property type="entry name" value="Acyl-CoA N-acyltransferases (Nat)"/>
    <property type="match status" value="1"/>
</dbReference>
<dbReference type="PANTHER" id="PTHR43617">
    <property type="entry name" value="L-AMINO ACID N-ACETYLTRANSFERASE"/>
    <property type="match status" value="1"/>
</dbReference>
<accession>A0A1M7KQK1</accession>
<feature type="domain" description="N-acetyltransferase" evidence="1">
    <location>
        <begin position="2"/>
        <end position="204"/>
    </location>
</feature>
<evidence type="ECO:0000313" key="2">
    <source>
        <dbReference type="EMBL" id="SHM67784.1"/>
    </source>
</evidence>
<evidence type="ECO:0000259" key="1">
    <source>
        <dbReference type="PROSITE" id="PS51186"/>
    </source>
</evidence>
<dbReference type="AlphaFoldDB" id="A0A1M7KQK1"/>
<dbReference type="InterPro" id="IPR016181">
    <property type="entry name" value="Acyl_CoA_acyltransferase"/>
</dbReference>
<dbReference type="InterPro" id="IPR000182">
    <property type="entry name" value="GNAT_dom"/>
</dbReference>
<dbReference type="InterPro" id="IPR050276">
    <property type="entry name" value="MshD_Acetyltransferase"/>
</dbReference>
<sequence>MVRIVTAKIQHIEAVVDIFCAAFHKSITFFTPDISNVREAFKDFFGLLMETFNGGFMVALNEGEVCGYIIMADDVRRLWVKAIFSGFIFKIAAKALRGIYGIGLATIYKVVKNKLYYLKFEISTEKTAQLLSIAVHPSHHGKGIGKKLLEAGLKYIKCMGIKKIKLEVRPDNKSALSIYEKYGFQKVGKAKDLQGDWLIMVKEL</sequence>
<dbReference type="PROSITE" id="PS51186">
    <property type="entry name" value="GNAT"/>
    <property type="match status" value="1"/>
</dbReference>
<dbReference type="Pfam" id="PF00583">
    <property type="entry name" value="Acetyltransf_1"/>
    <property type="match status" value="1"/>
</dbReference>
<name>A0A1M7KQK1_9FIRM</name>
<dbReference type="Proteomes" id="UP000184375">
    <property type="component" value="Unassembled WGS sequence"/>
</dbReference>
<protein>
    <submittedName>
        <fullName evidence="2">Acetyltransferase (GNAT) family protein</fullName>
    </submittedName>
</protein>
<dbReference type="GO" id="GO:0016747">
    <property type="term" value="F:acyltransferase activity, transferring groups other than amino-acyl groups"/>
    <property type="evidence" value="ECO:0007669"/>
    <property type="project" value="InterPro"/>
</dbReference>
<dbReference type="EMBL" id="FRCR01000009">
    <property type="protein sequence ID" value="SHM67784.1"/>
    <property type="molecule type" value="Genomic_DNA"/>
</dbReference>
<dbReference type="CDD" id="cd04301">
    <property type="entry name" value="NAT_SF"/>
    <property type="match status" value="1"/>
</dbReference>
<keyword evidence="2" id="KW-0808">Transferase</keyword>
<proteinExistence type="predicted"/>